<proteinExistence type="predicted"/>
<accession>A0ABR6I234</accession>
<keyword evidence="6" id="KW-1185">Reference proteome</keyword>
<dbReference type="InterPro" id="IPR036390">
    <property type="entry name" value="WH_DNA-bd_sf"/>
</dbReference>
<dbReference type="SMART" id="SM00895">
    <property type="entry name" value="FCD"/>
    <property type="match status" value="1"/>
</dbReference>
<dbReference type="Gene3D" id="1.20.120.530">
    <property type="entry name" value="GntR ligand-binding domain-like"/>
    <property type="match status" value="1"/>
</dbReference>
<dbReference type="InterPro" id="IPR011711">
    <property type="entry name" value="GntR_C"/>
</dbReference>
<keyword evidence="2 5" id="KW-0238">DNA-binding</keyword>
<gene>
    <name evidence="5" type="ORF">FHS52_002905</name>
</gene>
<evidence type="ECO:0000256" key="1">
    <source>
        <dbReference type="ARBA" id="ARBA00023015"/>
    </source>
</evidence>
<reference evidence="5 6" key="1">
    <citation type="submission" date="2020-08" db="EMBL/GenBank/DDBJ databases">
        <title>Genomic Encyclopedia of Type Strains, Phase IV (KMG-IV): sequencing the most valuable type-strain genomes for metagenomic binning, comparative biology and taxonomic classification.</title>
        <authorList>
            <person name="Goeker M."/>
        </authorList>
    </citation>
    <scope>NUCLEOTIDE SEQUENCE [LARGE SCALE GENOMIC DNA]</scope>
    <source>
        <strain evidence="5 6">DSM 8510</strain>
    </source>
</reference>
<dbReference type="InterPro" id="IPR000524">
    <property type="entry name" value="Tscrpt_reg_HTH_GntR"/>
</dbReference>
<evidence type="ECO:0000313" key="5">
    <source>
        <dbReference type="EMBL" id="MBB3776912.1"/>
    </source>
</evidence>
<dbReference type="EMBL" id="JACICE010000004">
    <property type="protein sequence ID" value="MBB3776912.1"/>
    <property type="molecule type" value="Genomic_DNA"/>
</dbReference>
<dbReference type="InterPro" id="IPR036388">
    <property type="entry name" value="WH-like_DNA-bd_sf"/>
</dbReference>
<organism evidence="5 6">
    <name type="scientific">Erythrobacter ramosus</name>
    <dbReference type="NCBI Taxonomy" id="35811"/>
    <lineage>
        <taxon>Bacteria</taxon>
        <taxon>Pseudomonadati</taxon>
        <taxon>Pseudomonadota</taxon>
        <taxon>Alphaproteobacteria</taxon>
        <taxon>Sphingomonadales</taxon>
        <taxon>Erythrobacteraceae</taxon>
        <taxon>Erythrobacter/Porphyrobacter group</taxon>
        <taxon>Erythrobacter</taxon>
    </lineage>
</organism>
<evidence type="ECO:0000256" key="3">
    <source>
        <dbReference type="ARBA" id="ARBA00023163"/>
    </source>
</evidence>
<dbReference type="InterPro" id="IPR008920">
    <property type="entry name" value="TF_FadR/GntR_C"/>
</dbReference>
<feature type="domain" description="HTH gntR-type" evidence="4">
    <location>
        <begin position="7"/>
        <end position="76"/>
    </location>
</feature>
<protein>
    <submittedName>
        <fullName evidence="5">DNA-binding FadR family transcriptional regulator</fullName>
    </submittedName>
</protein>
<keyword evidence="1" id="KW-0805">Transcription regulation</keyword>
<dbReference type="GO" id="GO:0003677">
    <property type="term" value="F:DNA binding"/>
    <property type="evidence" value="ECO:0007669"/>
    <property type="project" value="UniProtKB-KW"/>
</dbReference>
<dbReference type="Pfam" id="PF00392">
    <property type="entry name" value="GntR"/>
    <property type="match status" value="1"/>
</dbReference>
<dbReference type="SUPFAM" id="SSF46785">
    <property type="entry name" value="Winged helix' DNA-binding domain"/>
    <property type="match status" value="1"/>
</dbReference>
<dbReference type="PANTHER" id="PTHR43537">
    <property type="entry name" value="TRANSCRIPTIONAL REGULATOR, GNTR FAMILY"/>
    <property type="match status" value="1"/>
</dbReference>
<dbReference type="SUPFAM" id="SSF48008">
    <property type="entry name" value="GntR ligand-binding domain-like"/>
    <property type="match status" value="1"/>
</dbReference>
<dbReference type="PANTHER" id="PTHR43537:SF5">
    <property type="entry name" value="UXU OPERON TRANSCRIPTIONAL REGULATOR"/>
    <property type="match status" value="1"/>
</dbReference>
<keyword evidence="3" id="KW-0804">Transcription</keyword>
<dbReference type="Gene3D" id="1.10.10.10">
    <property type="entry name" value="Winged helix-like DNA-binding domain superfamily/Winged helix DNA-binding domain"/>
    <property type="match status" value="1"/>
</dbReference>
<evidence type="ECO:0000313" key="6">
    <source>
        <dbReference type="Proteomes" id="UP000548685"/>
    </source>
</evidence>
<evidence type="ECO:0000259" key="4">
    <source>
        <dbReference type="PROSITE" id="PS50949"/>
    </source>
</evidence>
<comment type="caution">
    <text evidence="5">The sequence shown here is derived from an EMBL/GenBank/DDBJ whole genome shotgun (WGS) entry which is preliminary data.</text>
</comment>
<evidence type="ECO:0000256" key="2">
    <source>
        <dbReference type="ARBA" id="ARBA00023125"/>
    </source>
</evidence>
<dbReference type="PROSITE" id="PS50949">
    <property type="entry name" value="HTH_GNTR"/>
    <property type="match status" value="1"/>
</dbReference>
<sequence>MMQLTGQAETLVLKTARELAQLSLSTAEGDFLGAEEDLLAHFGVSRPTLRQAAKIVENDKLVSVRRGIKGGFFAARPDAADAIRTLARYLRMKGGTLSDILVVSRLVSEEAAARACSCADETLLCRLEGFLAGVDSNDTPGAMIKAESELVEIISRMSGNPAIELVMAIGFSFGREEREIGLYREPEHRQTGRLLHRKLCLAILDRDEEIARVIMRRRSATMLEWLERESGVNA</sequence>
<dbReference type="Proteomes" id="UP000548685">
    <property type="component" value="Unassembled WGS sequence"/>
</dbReference>
<name>A0ABR6I234_9SPHN</name>
<dbReference type="Pfam" id="PF07729">
    <property type="entry name" value="FCD"/>
    <property type="match status" value="1"/>
</dbReference>
<dbReference type="RefSeq" id="WP_183363683.1">
    <property type="nucleotide sequence ID" value="NZ_BAAADZ010000005.1"/>
</dbReference>